<dbReference type="EMBL" id="VSSQ01024891">
    <property type="protein sequence ID" value="MPM72682.1"/>
    <property type="molecule type" value="Genomic_DNA"/>
</dbReference>
<organism evidence="1">
    <name type="scientific">bioreactor metagenome</name>
    <dbReference type="NCBI Taxonomy" id="1076179"/>
    <lineage>
        <taxon>unclassified sequences</taxon>
        <taxon>metagenomes</taxon>
        <taxon>ecological metagenomes</taxon>
    </lineage>
</organism>
<name>A0A645C4W3_9ZZZZ</name>
<protein>
    <submittedName>
        <fullName evidence="1">Uncharacterized protein</fullName>
    </submittedName>
</protein>
<proteinExistence type="predicted"/>
<sequence>MCQEQTFLQNVLPHLNRIREEYWHQRKKGLPVQDFRKQAEKRIQAHNYRRYFQEHRTAQEAASVL</sequence>
<evidence type="ECO:0000313" key="1">
    <source>
        <dbReference type="EMBL" id="MPM72682.1"/>
    </source>
</evidence>
<dbReference type="AlphaFoldDB" id="A0A645C4W3"/>
<reference evidence="1" key="1">
    <citation type="submission" date="2019-08" db="EMBL/GenBank/DDBJ databases">
        <authorList>
            <person name="Kucharzyk K."/>
            <person name="Murdoch R.W."/>
            <person name="Higgins S."/>
            <person name="Loffler F."/>
        </authorList>
    </citation>
    <scope>NUCLEOTIDE SEQUENCE</scope>
</reference>
<comment type="caution">
    <text evidence="1">The sequence shown here is derived from an EMBL/GenBank/DDBJ whole genome shotgun (WGS) entry which is preliminary data.</text>
</comment>
<gene>
    <name evidence="1" type="ORF">SDC9_119658</name>
</gene>
<accession>A0A645C4W3</accession>